<feature type="region of interest" description="Disordered" evidence="1">
    <location>
        <begin position="203"/>
        <end position="223"/>
    </location>
</feature>
<dbReference type="AlphaFoldDB" id="A0A6J7A6N8"/>
<evidence type="ECO:0000256" key="1">
    <source>
        <dbReference type="SAM" id="MobiDB-lite"/>
    </source>
</evidence>
<organism evidence="2">
    <name type="scientific">freshwater metagenome</name>
    <dbReference type="NCBI Taxonomy" id="449393"/>
    <lineage>
        <taxon>unclassified sequences</taxon>
        <taxon>metagenomes</taxon>
        <taxon>ecological metagenomes</taxon>
    </lineage>
</organism>
<gene>
    <name evidence="2" type="ORF">UFOPK3128_01350</name>
</gene>
<protein>
    <submittedName>
        <fullName evidence="2">Unannotated protein</fullName>
    </submittedName>
</protein>
<proteinExistence type="predicted"/>
<accession>A0A6J7A6N8</accession>
<reference evidence="2" key="1">
    <citation type="submission" date="2020-05" db="EMBL/GenBank/DDBJ databases">
        <authorList>
            <person name="Chiriac C."/>
            <person name="Salcher M."/>
            <person name="Ghai R."/>
            <person name="Kavagutti S V."/>
        </authorList>
    </citation>
    <scope>NUCLEOTIDE SEQUENCE</scope>
</reference>
<evidence type="ECO:0000313" key="2">
    <source>
        <dbReference type="EMBL" id="CAB4828485.1"/>
    </source>
</evidence>
<sequence length="223" mass="22984">MPIDCKSSRASSSLNSASSASVLASRKIASAGATRSLNFLRSSPSFSSAASTLKTYKNGLAVNKCRSCKSSRSKPDEESGLPLCSCASAFLTASTTGAISLLVRASFSSRGSAFSIVCKSASASSVLIVSISLLGSMRPSTCTTSPSVKTRITWQIASVSRIFARNLFPRPAPSDAPFTIPAISTKDRAAGSSFSEEKMVASFARRSSGTPTTPTLGSIVAKG</sequence>
<dbReference type="EMBL" id="CAFAAZ010000022">
    <property type="protein sequence ID" value="CAB4828485.1"/>
    <property type="molecule type" value="Genomic_DNA"/>
</dbReference>
<name>A0A6J7A6N8_9ZZZZ</name>